<evidence type="ECO:0000256" key="1">
    <source>
        <dbReference type="SAM" id="MobiDB-lite"/>
    </source>
</evidence>
<accession>A0ABR4AIX8</accession>
<gene>
    <name evidence="2" type="ORF">N7G274_002586</name>
</gene>
<dbReference type="Proteomes" id="UP001590950">
    <property type="component" value="Unassembled WGS sequence"/>
</dbReference>
<evidence type="ECO:0000313" key="2">
    <source>
        <dbReference type="EMBL" id="KAL2044811.1"/>
    </source>
</evidence>
<reference evidence="2 3" key="1">
    <citation type="submission" date="2024-09" db="EMBL/GenBank/DDBJ databases">
        <title>Rethinking Asexuality: The Enigmatic Case of Functional Sexual Genes in Lepraria (Stereocaulaceae).</title>
        <authorList>
            <person name="Doellman M."/>
            <person name="Sun Y."/>
            <person name="Barcenas-Pena A."/>
            <person name="Lumbsch H.T."/>
            <person name="Grewe F."/>
        </authorList>
    </citation>
    <scope>NUCLEOTIDE SEQUENCE [LARGE SCALE GENOMIC DNA]</scope>
    <source>
        <strain evidence="2 3">Mercado 3170</strain>
    </source>
</reference>
<organism evidence="2 3">
    <name type="scientific">Stereocaulon virgatum</name>
    <dbReference type="NCBI Taxonomy" id="373712"/>
    <lineage>
        <taxon>Eukaryota</taxon>
        <taxon>Fungi</taxon>
        <taxon>Dikarya</taxon>
        <taxon>Ascomycota</taxon>
        <taxon>Pezizomycotina</taxon>
        <taxon>Lecanoromycetes</taxon>
        <taxon>OSLEUM clade</taxon>
        <taxon>Lecanoromycetidae</taxon>
        <taxon>Lecanorales</taxon>
        <taxon>Lecanorineae</taxon>
        <taxon>Stereocaulaceae</taxon>
        <taxon>Stereocaulon</taxon>
    </lineage>
</organism>
<feature type="region of interest" description="Disordered" evidence="1">
    <location>
        <begin position="74"/>
        <end position="109"/>
    </location>
</feature>
<dbReference type="EMBL" id="JBEFKJ010000008">
    <property type="protein sequence ID" value="KAL2044811.1"/>
    <property type="molecule type" value="Genomic_DNA"/>
</dbReference>
<feature type="compositionally biased region" description="Low complexity" evidence="1">
    <location>
        <begin position="74"/>
        <end position="86"/>
    </location>
</feature>
<protein>
    <submittedName>
        <fullName evidence="2">Uncharacterized protein</fullName>
    </submittedName>
</protein>
<feature type="region of interest" description="Disordered" evidence="1">
    <location>
        <begin position="37"/>
        <end position="58"/>
    </location>
</feature>
<name>A0ABR4AIX8_9LECA</name>
<proteinExistence type="predicted"/>
<keyword evidence="3" id="KW-1185">Reference proteome</keyword>
<evidence type="ECO:0000313" key="3">
    <source>
        <dbReference type="Proteomes" id="UP001590950"/>
    </source>
</evidence>
<comment type="caution">
    <text evidence="2">The sequence shown here is derived from an EMBL/GenBank/DDBJ whole genome shotgun (WGS) entry which is preliminary data.</text>
</comment>
<sequence length="109" mass="11836">MQNENQPAVPCTIALTAYIYVPTTSPHRLSQHANLLLQHRKNESRRPSPPPTSYLSLSTFKNSLPPLLSLLTLATPTTSRPPTATSHACPRRTRHNDSAPLSSSASVVA</sequence>